<organism evidence="1 2">
    <name type="scientific">Candidatus Magnetoglobus multicellularis str. Araruama</name>
    <dbReference type="NCBI Taxonomy" id="890399"/>
    <lineage>
        <taxon>Bacteria</taxon>
        <taxon>Pseudomonadati</taxon>
        <taxon>Thermodesulfobacteriota</taxon>
        <taxon>Desulfobacteria</taxon>
        <taxon>Desulfobacterales</taxon>
        <taxon>Desulfobacteraceae</taxon>
        <taxon>Candidatus Magnetoglobus</taxon>
    </lineage>
</organism>
<proteinExistence type="predicted"/>
<comment type="caution">
    <text evidence="1">The sequence shown here is derived from an EMBL/GenBank/DDBJ whole genome shotgun (WGS) entry which is preliminary data.</text>
</comment>
<accession>A0A1V1P533</accession>
<name>A0A1V1P533_9BACT</name>
<gene>
    <name evidence="1" type="ORF">OMM_09211</name>
</gene>
<dbReference type="EMBL" id="ATBP01000535">
    <property type="protein sequence ID" value="ETR69898.1"/>
    <property type="molecule type" value="Genomic_DNA"/>
</dbReference>
<evidence type="ECO:0000313" key="1">
    <source>
        <dbReference type="EMBL" id="ETR69898.1"/>
    </source>
</evidence>
<evidence type="ECO:0000313" key="2">
    <source>
        <dbReference type="Proteomes" id="UP000189670"/>
    </source>
</evidence>
<dbReference type="Proteomes" id="UP000189670">
    <property type="component" value="Unassembled WGS sequence"/>
</dbReference>
<protein>
    <submittedName>
        <fullName evidence="1">Uncharacterized protein</fullName>
    </submittedName>
</protein>
<sequence length="78" mass="9312">MSLVKAQSSRFLSRLDPDDQRLLICGKITMSVKSQIYLHVVCEHSDEEYLELITSYIPDEKIWSKPPYNRLKKKWRKK</sequence>
<dbReference type="AlphaFoldDB" id="A0A1V1P533"/>
<reference evidence="2" key="1">
    <citation type="submission" date="2012-11" db="EMBL/GenBank/DDBJ databases">
        <authorList>
            <person name="Lucero-Rivera Y.E."/>
            <person name="Tovar-Ramirez D."/>
        </authorList>
    </citation>
    <scope>NUCLEOTIDE SEQUENCE [LARGE SCALE GENOMIC DNA]</scope>
    <source>
        <strain evidence="2">Araruama</strain>
    </source>
</reference>